<dbReference type="InterPro" id="IPR000045">
    <property type="entry name" value="Prepilin_IV_endopep_pep"/>
</dbReference>
<evidence type="ECO:0000256" key="2">
    <source>
        <dbReference type="ARBA" id="ARBA00022475"/>
    </source>
</evidence>
<evidence type="ECO:0000259" key="7">
    <source>
        <dbReference type="Pfam" id="PF01478"/>
    </source>
</evidence>
<comment type="subcellular location">
    <subcellularLocation>
        <location evidence="1">Cell membrane</location>
        <topology evidence="1">Multi-pass membrane protein</topology>
    </subcellularLocation>
</comment>
<evidence type="ECO:0000256" key="5">
    <source>
        <dbReference type="ARBA" id="ARBA00023136"/>
    </source>
</evidence>
<dbReference type="Gene3D" id="1.20.120.1220">
    <property type="match status" value="1"/>
</dbReference>
<dbReference type="InterPro" id="IPR052218">
    <property type="entry name" value="Preflagellin_Peptidase"/>
</dbReference>
<comment type="caution">
    <text evidence="8">The sequence shown here is derived from an EMBL/GenBank/DDBJ whole genome shotgun (WGS) entry which is preliminary data.</text>
</comment>
<dbReference type="PANTHER" id="PTHR36506">
    <property type="entry name" value="PREFLAGELLIN PEPTIDASE"/>
    <property type="match status" value="1"/>
</dbReference>
<feature type="transmembrane region" description="Helical" evidence="6">
    <location>
        <begin position="97"/>
        <end position="118"/>
    </location>
</feature>
<evidence type="ECO:0000313" key="9">
    <source>
        <dbReference type="Proteomes" id="UP000533306"/>
    </source>
</evidence>
<gene>
    <name evidence="8" type="ORF">HNR59_001490</name>
</gene>
<organism evidence="8 9">
    <name type="scientific">Aquamicrobium lusatiense</name>
    <dbReference type="NCBI Taxonomy" id="89772"/>
    <lineage>
        <taxon>Bacteria</taxon>
        <taxon>Pseudomonadati</taxon>
        <taxon>Pseudomonadota</taxon>
        <taxon>Alphaproteobacteria</taxon>
        <taxon>Hyphomicrobiales</taxon>
        <taxon>Phyllobacteriaceae</taxon>
        <taxon>Aquamicrobium</taxon>
    </lineage>
</organism>
<feature type="transmembrane region" description="Helical" evidence="6">
    <location>
        <begin position="139"/>
        <end position="157"/>
    </location>
</feature>
<proteinExistence type="predicted"/>
<evidence type="ECO:0000256" key="1">
    <source>
        <dbReference type="ARBA" id="ARBA00004651"/>
    </source>
</evidence>
<dbReference type="RefSeq" id="WP_183828058.1">
    <property type="nucleotide sequence ID" value="NZ_JACHEU010000001.1"/>
</dbReference>
<reference evidence="8 9" key="1">
    <citation type="submission" date="2020-08" db="EMBL/GenBank/DDBJ databases">
        <title>Genomic Encyclopedia of Type Strains, Phase IV (KMG-IV): sequencing the most valuable type-strain genomes for metagenomic binning, comparative biology and taxonomic classification.</title>
        <authorList>
            <person name="Goeker M."/>
        </authorList>
    </citation>
    <scope>NUCLEOTIDE SEQUENCE [LARGE SCALE GENOMIC DNA]</scope>
    <source>
        <strain evidence="8 9">DSM 11099</strain>
    </source>
</reference>
<dbReference type="GO" id="GO:0004190">
    <property type="term" value="F:aspartic-type endopeptidase activity"/>
    <property type="evidence" value="ECO:0007669"/>
    <property type="project" value="UniProtKB-EC"/>
</dbReference>
<evidence type="ECO:0000256" key="6">
    <source>
        <dbReference type="SAM" id="Phobius"/>
    </source>
</evidence>
<keyword evidence="8" id="KW-0378">Hydrolase</keyword>
<dbReference type="Proteomes" id="UP000533306">
    <property type="component" value="Unassembled WGS sequence"/>
</dbReference>
<dbReference type="EC" id="3.4.23.43" evidence="8"/>
<keyword evidence="4 6" id="KW-1133">Transmembrane helix</keyword>
<keyword evidence="3 6" id="KW-0812">Transmembrane</keyword>
<keyword evidence="5 6" id="KW-0472">Membrane</keyword>
<accession>A0A7W9S1G1</accession>
<evidence type="ECO:0000313" key="8">
    <source>
        <dbReference type="EMBL" id="MBB6012145.1"/>
    </source>
</evidence>
<dbReference type="AlphaFoldDB" id="A0A7W9S1G1"/>
<feature type="transmembrane region" description="Helical" evidence="6">
    <location>
        <begin position="27"/>
        <end position="45"/>
    </location>
</feature>
<dbReference type="EMBL" id="JACHEU010000001">
    <property type="protein sequence ID" value="MBB6012145.1"/>
    <property type="molecule type" value="Genomic_DNA"/>
</dbReference>
<dbReference type="PANTHER" id="PTHR36506:SF1">
    <property type="entry name" value="PREFLAGELLIN PEPTIDASE"/>
    <property type="match status" value="1"/>
</dbReference>
<name>A0A7W9S1G1_9HYPH</name>
<dbReference type="GO" id="GO:0005886">
    <property type="term" value="C:plasma membrane"/>
    <property type="evidence" value="ECO:0007669"/>
    <property type="project" value="UniProtKB-SubCell"/>
</dbReference>
<keyword evidence="9" id="KW-1185">Reference proteome</keyword>
<dbReference type="Pfam" id="PF01478">
    <property type="entry name" value="Peptidase_A24"/>
    <property type="match status" value="1"/>
</dbReference>
<evidence type="ECO:0000256" key="3">
    <source>
        <dbReference type="ARBA" id="ARBA00022692"/>
    </source>
</evidence>
<feature type="transmembrane region" description="Helical" evidence="6">
    <location>
        <begin position="57"/>
        <end position="77"/>
    </location>
</feature>
<protein>
    <submittedName>
        <fullName evidence="8">Prepilin peptidase CpaA</fullName>
        <ecNumber evidence="8">3.4.23.43</ecNumber>
    </submittedName>
</protein>
<keyword evidence="2" id="KW-1003">Cell membrane</keyword>
<sequence length="172" mass="18254">MLEALIFVIFPFCMVFAAVSDALSMTIANRVSLVLVGSFLVIAPLTGMEWSTVGMHLAAGALVLSATFVLFAIGGMGGGDAKLMAATAVWMGFDMLLAEYLIYASFVGGMLTLATLMYRRSFLADFTRNNMFLRHFGDTSVGIPYGVALGFAGLVIYPKTALAAWAIARLAG</sequence>
<feature type="domain" description="Prepilin type IV endopeptidase peptidase" evidence="7">
    <location>
        <begin position="9"/>
        <end position="112"/>
    </location>
</feature>
<evidence type="ECO:0000256" key="4">
    <source>
        <dbReference type="ARBA" id="ARBA00022989"/>
    </source>
</evidence>